<evidence type="ECO:0000313" key="4">
    <source>
        <dbReference type="Proteomes" id="UP000789342"/>
    </source>
</evidence>
<dbReference type="AlphaFoldDB" id="A0A9N9FIS3"/>
<proteinExistence type="predicted"/>
<gene>
    <name evidence="3" type="ORF">AMORRO_LOCUS5044</name>
</gene>
<dbReference type="EMBL" id="CAJVPV010002921">
    <property type="protein sequence ID" value="CAG8539187.1"/>
    <property type="molecule type" value="Genomic_DNA"/>
</dbReference>
<sequence length="201" mass="24153">MQRLKPAHEIYKRLKWDNEFVPEGDFIVGYEDVFGSDGNNPRKLRGRRDSGNSQRFTLVRTTQDLIHFQFHRVRYFKNASTGQIVWDREKRLDLITSNYIGPLSTQDDSPLLREEDSELQEHSDITGKPVYSVKSKKIYLKNRRKKSLQKVIEEARGQLEEEKRIEEEHFQQHEDKMREVEERIQHFQELQVRFNVTDKYI</sequence>
<dbReference type="InterPro" id="IPR040459">
    <property type="entry name" value="MJ1316"/>
</dbReference>
<comment type="caution">
    <text evidence="3">The sequence shown here is derived from an EMBL/GenBank/DDBJ whole genome shotgun (WGS) entry which is preliminary data.</text>
</comment>
<dbReference type="Proteomes" id="UP000789342">
    <property type="component" value="Unassembled WGS sequence"/>
</dbReference>
<feature type="coiled-coil region" evidence="1">
    <location>
        <begin position="145"/>
        <end position="190"/>
    </location>
</feature>
<evidence type="ECO:0000256" key="1">
    <source>
        <dbReference type="SAM" id="Coils"/>
    </source>
</evidence>
<organism evidence="3 4">
    <name type="scientific">Acaulospora morrowiae</name>
    <dbReference type="NCBI Taxonomy" id="94023"/>
    <lineage>
        <taxon>Eukaryota</taxon>
        <taxon>Fungi</taxon>
        <taxon>Fungi incertae sedis</taxon>
        <taxon>Mucoromycota</taxon>
        <taxon>Glomeromycotina</taxon>
        <taxon>Glomeromycetes</taxon>
        <taxon>Diversisporales</taxon>
        <taxon>Acaulosporaceae</taxon>
        <taxon>Acaulospora</taxon>
    </lineage>
</organism>
<reference evidence="3" key="1">
    <citation type="submission" date="2021-06" db="EMBL/GenBank/DDBJ databases">
        <authorList>
            <person name="Kallberg Y."/>
            <person name="Tangrot J."/>
            <person name="Rosling A."/>
        </authorList>
    </citation>
    <scope>NUCLEOTIDE SEQUENCE</scope>
    <source>
        <strain evidence="3">CL551</strain>
    </source>
</reference>
<evidence type="ECO:0000259" key="2">
    <source>
        <dbReference type="Pfam" id="PF04457"/>
    </source>
</evidence>
<name>A0A9N9FIS3_9GLOM</name>
<accession>A0A9N9FIS3</accession>
<evidence type="ECO:0000313" key="3">
    <source>
        <dbReference type="EMBL" id="CAG8539187.1"/>
    </source>
</evidence>
<dbReference type="Pfam" id="PF04457">
    <property type="entry name" value="MJ1316"/>
    <property type="match status" value="1"/>
</dbReference>
<feature type="domain" description="MJ1316 RNA cyclic group end recognition" evidence="2">
    <location>
        <begin position="4"/>
        <end position="88"/>
    </location>
</feature>
<keyword evidence="4" id="KW-1185">Reference proteome</keyword>
<dbReference type="OrthoDB" id="10263155at2759"/>
<protein>
    <submittedName>
        <fullName evidence="3">8931_t:CDS:1</fullName>
    </submittedName>
</protein>
<keyword evidence="1" id="KW-0175">Coiled coil</keyword>